<dbReference type="Proteomes" id="UP000198280">
    <property type="component" value="Unassembled WGS sequence"/>
</dbReference>
<dbReference type="OrthoDB" id="4350218at2"/>
<evidence type="ECO:0000313" key="3">
    <source>
        <dbReference type="Proteomes" id="UP000198280"/>
    </source>
</evidence>
<evidence type="ECO:0008006" key="4">
    <source>
        <dbReference type="Google" id="ProtNLM"/>
    </source>
</evidence>
<proteinExistence type="predicted"/>
<keyword evidence="3" id="KW-1185">Reference proteome</keyword>
<evidence type="ECO:0000313" key="2">
    <source>
        <dbReference type="EMBL" id="SNT56717.1"/>
    </source>
</evidence>
<organism evidence="2 3">
    <name type="scientific">Actinacidiphila glaucinigra</name>
    <dbReference type="NCBI Taxonomy" id="235986"/>
    <lineage>
        <taxon>Bacteria</taxon>
        <taxon>Bacillati</taxon>
        <taxon>Actinomycetota</taxon>
        <taxon>Actinomycetes</taxon>
        <taxon>Kitasatosporales</taxon>
        <taxon>Streptomycetaceae</taxon>
        <taxon>Actinacidiphila</taxon>
    </lineage>
</organism>
<name>A0A239NPA0_9ACTN</name>
<reference evidence="2 3" key="1">
    <citation type="submission" date="2017-06" db="EMBL/GenBank/DDBJ databases">
        <authorList>
            <person name="Kim H.J."/>
            <person name="Triplett B.A."/>
        </authorList>
    </citation>
    <scope>NUCLEOTIDE SEQUENCE [LARGE SCALE GENOMIC DNA]</scope>
    <source>
        <strain evidence="2 3">CGMCC 4.1858</strain>
    </source>
</reference>
<dbReference type="AlphaFoldDB" id="A0A239NPA0"/>
<protein>
    <recommendedName>
        <fullName evidence="4">Secreted protein</fullName>
    </recommendedName>
</protein>
<dbReference type="EMBL" id="FZOF01000042">
    <property type="protein sequence ID" value="SNT56717.1"/>
    <property type="molecule type" value="Genomic_DNA"/>
</dbReference>
<feature type="region of interest" description="Disordered" evidence="1">
    <location>
        <begin position="40"/>
        <end position="67"/>
    </location>
</feature>
<sequence length="195" mass="20200">MQPSAGPALPHTRARSVHWITTAAVIAAVIGSAALVQPAGASTGRPAADAKAAEPAPAAVAPPDPDAAHFPLECAGAPVDVVDRASADLDGDGRPETVAVARCHSETGTPPSGLYVLSADPAAGADPRIVETLVDPKEQRSFKGLRIDGRTVRATVLGYSTDDVPRCCPDQQRDYSWEWRSGTYYEIPGPLANGV</sequence>
<gene>
    <name evidence="2" type="ORF">SAMN05216252_14243</name>
</gene>
<evidence type="ECO:0000256" key="1">
    <source>
        <dbReference type="SAM" id="MobiDB-lite"/>
    </source>
</evidence>
<dbReference type="RefSeq" id="WP_089229047.1">
    <property type="nucleotide sequence ID" value="NZ_FZOF01000042.1"/>
</dbReference>
<feature type="compositionally biased region" description="Low complexity" evidence="1">
    <location>
        <begin position="46"/>
        <end position="59"/>
    </location>
</feature>
<accession>A0A239NPA0</accession>